<dbReference type="Gene3D" id="3.20.20.80">
    <property type="entry name" value="Glycosidases"/>
    <property type="match status" value="1"/>
</dbReference>
<keyword evidence="4" id="KW-1185">Reference proteome</keyword>
<dbReference type="Pfam" id="PF13004">
    <property type="entry name" value="BACON"/>
    <property type="match status" value="2"/>
</dbReference>
<dbReference type="EMBL" id="JAFMYV010000001">
    <property type="protein sequence ID" value="MBO0935102.1"/>
    <property type="molecule type" value="Genomic_DNA"/>
</dbReference>
<evidence type="ECO:0000313" key="3">
    <source>
        <dbReference type="EMBL" id="MBO0935102.1"/>
    </source>
</evidence>
<comment type="caution">
    <text evidence="3">The sequence shown here is derived from an EMBL/GenBank/DDBJ whole genome shotgun (WGS) entry which is preliminary data.</text>
</comment>
<evidence type="ECO:0000313" key="4">
    <source>
        <dbReference type="Proteomes" id="UP000664034"/>
    </source>
</evidence>
<gene>
    <name evidence="3" type="ORF">J2I47_00950</name>
</gene>
<dbReference type="InterPro" id="IPR035992">
    <property type="entry name" value="Ricin_B-like_lectins"/>
</dbReference>
<evidence type="ECO:0000259" key="2">
    <source>
        <dbReference type="Pfam" id="PF13004"/>
    </source>
</evidence>
<evidence type="ECO:0000256" key="1">
    <source>
        <dbReference type="SAM" id="MobiDB-lite"/>
    </source>
</evidence>
<proteinExistence type="predicted"/>
<dbReference type="Proteomes" id="UP000664034">
    <property type="component" value="Unassembled WGS sequence"/>
</dbReference>
<protein>
    <submittedName>
        <fullName evidence="3">BACON domain-containing protein</fullName>
    </submittedName>
</protein>
<dbReference type="InterPro" id="IPR024361">
    <property type="entry name" value="BACON"/>
</dbReference>
<reference evidence="3" key="1">
    <citation type="submission" date="2021-03" db="EMBL/GenBank/DDBJ databases">
        <title>Fibrella sp. HMF5335 genome sequencing and assembly.</title>
        <authorList>
            <person name="Kang H."/>
            <person name="Kim H."/>
            <person name="Bae S."/>
            <person name="Joh K."/>
        </authorList>
    </citation>
    <scope>NUCLEOTIDE SEQUENCE</scope>
    <source>
        <strain evidence="3">HMF5335</strain>
    </source>
</reference>
<feature type="domain" description="BACON" evidence="2">
    <location>
        <begin position="554"/>
        <end position="609"/>
    </location>
</feature>
<dbReference type="Gene3D" id="2.60.40.10">
    <property type="entry name" value="Immunoglobulins"/>
    <property type="match status" value="2"/>
</dbReference>
<dbReference type="CDD" id="cd14948">
    <property type="entry name" value="BACON"/>
    <property type="match status" value="2"/>
</dbReference>
<accession>A0A939GEJ5</accession>
<dbReference type="SUPFAM" id="SSF50370">
    <property type="entry name" value="Ricin B-like lectins"/>
    <property type="match status" value="2"/>
</dbReference>
<dbReference type="InterPro" id="IPR013783">
    <property type="entry name" value="Ig-like_fold"/>
</dbReference>
<name>A0A939GEJ5_9BACT</name>
<dbReference type="CDD" id="cd00161">
    <property type="entry name" value="beta-trefoil_Ricin-like"/>
    <property type="match status" value="2"/>
</dbReference>
<dbReference type="RefSeq" id="WP_207362672.1">
    <property type="nucleotide sequence ID" value="NZ_JAFMYV010000001.1"/>
</dbReference>
<feature type="region of interest" description="Disordered" evidence="1">
    <location>
        <begin position="40"/>
        <end position="65"/>
    </location>
</feature>
<sequence>MLINVYRASIRPWIGLIVTLLFSINTMFVAHAGGINPPGKSSTLLRSAPSKEPDRPVRPRPTSQLVKSKLDAQAKPLTTAANDPIRFTIASNKSTVAVNEPLELTIRAELLDISSSLMFFTDDAAAFRLKVLTPAGFVTTGGSFADLAGEKLSLRGKSTATYTLQGFFERTSVSMCFRVLRGGGQADNNSLFVEKATVCLNGTVLPSARLATTNKPAVTPRPITNSLTGPCKAVTKARYFARYDGWLQRLPGSGVQGSNDNQNWTTLGSITTAPAGGGWWDLNLTNSTAYRYLRWQAGPDSYGEIQELEFYAGADRLTGIPFYSNTPAFENQTAMYGPQNAFDGNTGTMWHTNNPGPTNFVGIDQDCDSGGIIPGSCYVVKNLQTNRAENTLQAMASNLVQSQLPVTNLASQIWKLESAPGGSYKMTVQSGNKDQVIYVDNLQNGSPLKVGAYTNDDRHQWSLAASAANAGTYRVYGGSSQNTWDQAGGGSGVDIQLYGTNTNTADADWDRPYRRFTFTATTCPIGTSLVVSTNNVSAPAGGTSTVIMVNSNVAWSVSGLPAWATATPASGNNNGSFALTVQANTGGSRNASFIVGGGGVSQLITVMQAGGVTSGNCYVITNLQPGALNTLQAMADNTVQHQAPVGGQANQIWKAQSDGTAYRFITQSGNATQVMYVSTLQSGYPLLVGPYANDDKYRWNLVASNNGGYRVYGGVNQNTWDHVGAGGNTPLQLYGNETNQTDPDWDKPYRRFSFTETTCPISSTASLAVNTNSVSAPASGNSTVIMVTSNVAWTVSGLPAWATASPTSGNNNGSFTLTVQANTSAARSASFTVGGNGASQNIIINQSGSGNDPFVDYNFTTKRWFGIRTYNNDLNAQGGVDPNEQYIWEKSVAQAHANYITGTVRWMYCEKVDGSDDFKLVESMLAIANALQRPLLLNFNTAVDKLKPEINNYAATYYIPDDQAMRDETGAIMIQSGRRVLSYNHPTARQRTGRWIQAQLNHIRNDSPNAKWLMGVSVTGEGNVEGEYSQNNEGISVLADYNESMRTGFITSLQAEFSSLDSAKEKFGTSWSVWNDVQLPVLPRVQAGGDQWVARTPLERRWANYREQVLADHINWWHDLVKAVSPKIKTQSEFGNVADNIAAGRGTMGVPARLRCDGVGNNSQPEYEVQMSVAVALRDRKPSYFAKDEIEGTDAKFSFDQHKNWIRRMYEGGATVVDWANYLYPGKGSNRADIDAAFVRVINVMAEIYPMLNNTEPVTATQVDMTVSLKELYKRSNWQDGQTGPSFQSEFMQKAVNYTKQVKVTVVNDLLSD</sequence>
<feature type="domain" description="BACON" evidence="2">
    <location>
        <begin position="792"/>
        <end position="846"/>
    </location>
</feature>
<organism evidence="3 4">
    <name type="scientific">Fibrella rubiginis</name>
    <dbReference type="NCBI Taxonomy" id="2817060"/>
    <lineage>
        <taxon>Bacteria</taxon>
        <taxon>Pseudomonadati</taxon>
        <taxon>Bacteroidota</taxon>
        <taxon>Cytophagia</taxon>
        <taxon>Cytophagales</taxon>
        <taxon>Spirosomataceae</taxon>
        <taxon>Fibrella</taxon>
    </lineage>
</organism>
<dbReference type="Gene3D" id="2.60.120.260">
    <property type="entry name" value="Galactose-binding domain-like"/>
    <property type="match status" value="1"/>
</dbReference>